<dbReference type="InterPro" id="IPR027443">
    <property type="entry name" value="IPNS-like_sf"/>
</dbReference>
<organism evidence="2 3">
    <name type="scientific">Cyclopterus lumpus</name>
    <name type="common">Lumpsucker</name>
    <dbReference type="NCBI Taxonomy" id="8103"/>
    <lineage>
        <taxon>Eukaryota</taxon>
        <taxon>Metazoa</taxon>
        <taxon>Chordata</taxon>
        <taxon>Craniata</taxon>
        <taxon>Vertebrata</taxon>
        <taxon>Euteleostomi</taxon>
        <taxon>Actinopterygii</taxon>
        <taxon>Neopterygii</taxon>
        <taxon>Teleostei</taxon>
        <taxon>Neoteleostei</taxon>
        <taxon>Acanthomorphata</taxon>
        <taxon>Eupercaria</taxon>
        <taxon>Perciformes</taxon>
        <taxon>Cottioidei</taxon>
        <taxon>Cottales</taxon>
        <taxon>Cyclopteridae</taxon>
        <taxon>Cyclopterus</taxon>
    </lineage>
</organism>
<dbReference type="Pfam" id="PF14226">
    <property type="entry name" value="DIOX_N"/>
    <property type="match status" value="1"/>
</dbReference>
<dbReference type="InterPro" id="IPR050231">
    <property type="entry name" value="Iron_ascorbate_oxido_reductase"/>
</dbReference>
<dbReference type="InterPro" id="IPR026992">
    <property type="entry name" value="DIOX_N"/>
</dbReference>
<dbReference type="GeneTree" id="ENSGT00530000064489"/>
<dbReference type="Ensembl" id="ENSCLMT00005046253.1">
    <property type="protein sequence ID" value="ENSCLMP00005044684.1"/>
    <property type="gene ID" value="ENSCLMG00005020638.1"/>
</dbReference>
<dbReference type="PANTHER" id="PTHR47990">
    <property type="entry name" value="2-OXOGLUTARATE (2OG) AND FE(II)-DEPENDENT OXYGENASE SUPERFAMILY PROTEIN-RELATED"/>
    <property type="match status" value="1"/>
</dbReference>
<proteinExistence type="predicted"/>
<name>A0A8C3ANE2_CYCLU</name>
<protein>
    <submittedName>
        <fullName evidence="2">Si:dkey-10o6.2</fullName>
    </submittedName>
</protein>
<evidence type="ECO:0000313" key="2">
    <source>
        <dbReference type="Ensembl" id="ENSCLMP00005044684.1"/>
    </source>
</evidence>
<reference evidence="2" key="2">
    <citation type="submission" date="2025-09" db="UniProtKB">
        <authorList>
            <consortium name="Ensembl"/>
        </authorList>
    </citation>
    <scope>IDENTIFICATION</scope>
</reference>
<dbReference type="AlphaFoldDB" id="A0A8C3ANE2"/>
<dbReference type="PRINTS" id="PR00682">
    <property type="entry name" value="IPNSYNTHASE"/>
</dbReference>
<accession>A0A8C3ANE2</accession>
<feature type="domain" description="Non-haem dioxygenase N-terminal" evidence="1">
    <location>
        <begin position="3"/>
        <end position="114"/>
    </location>
</feature>
<sequence>MSIPVVDFCACSLSEEEVAGEQIMRELGKELESAFTEVGFVFLENTGITQEEVDRVMAISKTFFLQPEEEKRPFGRKSFAVNPNHGWVQMESERLNPDRPADLKESFNITSIRPDIKWPSGAAEGFQEIQTSFFRRCNELSLRVLRVMALSLGLDPQVFLSAHRFIGTEGNNTTLRPLYYPPVNHEKVKEEQLRCGEHSDYGSITLLFSCSGGLQVNTMNYTLKSRINQNGTFAYVFSDVQERQSHLTVSLTFRVLLPPAGDSSTRQSLAFFVHPDDEALITCCDGSDRYPPVTGRDYLLERYMHFVYKTHKKK</sequence>
<keyword evidence="3" id="KW-1185">Reference proteome</keyword>
<reference evidence="2" key="1">
    <citation type="submission" date="2025-08" db="UniProtKB">
        <authorList>
            <consortium name="Ensembl"/>
        </authorList>
    </citation>
    <scope>IDENTIFICATION</scope>
</reference>
<dbReference type="Proteomes" id="UP000694565">
    <property type="component" value="Unplaced"/>
</dbReference>
<dbReference type="SUPFAM" id="SSF51197">
    <property type="entry name" value="Clavaminate synthase-like"/>
    <property type="match status" value="1"/>
</dbReference>
<dbReference type="Gene3D" id="2.60.120.330">
    <property type="entry name" value="B-lactam Antibiotic, Isopenicillin N Synthase, Chain"/>
    <property type="match status" value="1"/>
</dbReference>
<evidence type="ECO:0000259" key="1">
    <source>
        <dbReference type="Pfam" id="PF14226"/>
    </source>
</evidence>
<dbReference type="FunFam" id="2.60.120.330:FF:000038">
    <property type="entry name" value="Si:dkey-10o6.2"/>
    <property type="match status" value="1"/>
</dbReference>
<evidence type="ECO:0000313" key="3">
    <source>
        <dbReference type="Proteomes" id="UP000694565"/>
    </source>
</evidence>